<protein>
    <recommendedName>
        <fullName evidence="3">NB-ARC domain-containing protein</fullName>
    </recommendedName>
</protein>
<reference evidence="2" key="1">
    <citation type="submission" date="2016-02" db="EMBL/GenBank/DDBJ databases">
        <authorList>
            <person name="Wibberg D."/>
        </authorList>
    </citation>
    <scope>NUCLEOTIDE SEQUENCE [LARGE SCALE GENOMIC DNA]</scope>
</reference>
<dbReference type="Proteomes" id="UP000199013">
    <property type="component" value="Unassembled WGS sequence"/>
</dbReference>
<sequence>MPANPLVTMIGKELDDVARRLVVRAFEPVGTKGPLAIPELRRIGQQQFSRAWQVDQTACLELILRNAIAQLAGEFGDITQQEAAFHLFNLDGAPTFPHIAPIEPDQLDGKKYAHLVRELRTRANLHESPSSLTRRIERLRLRLADILAHSDFPSTSHDAGMYRLAESGIVTREAELTWLHTSYRELLPDGGFMQIWGVSGIGKTVLAHQFCQQIAVSSPAGFVRCGRHGLVEEDIRHVLDLEGYHPESWTDEQCRTLFRRAIQNMKAVSLLVLDGVRNQGSVTELVPNGTNIPILITTPERLSFSEPPTKQYRNIRSHQMVTFTFDQAAELLTTRFPDLHPKLVKNLSAAVGGHPESLAHIASYLTLGDAVTPAELLAELSHQPTGTLANIAEIMDVPRSAARVIQELFQRLHPAALSYTILVCLAWSSDYGQQRRELVLELVALLSGHTPSALAVRAALTELTRLGLVSITDTSIRESRLTALVVRELTPDMCQPVLLALEQTLQHKPDPHGSTLLDELRREYDSLTPLRPILAAYLDNPNEPPPALFALDAARWVLYATNNQGMRRSALYRVLPDCIQVLHPGHTSWEAVTGYQLKVLADMTNRARELAVGDKMRRATPEQRRGLEQIIRRLNDEKDS</sequence>
<dbReference type="EMBL" id="FLUV01001755">
    <property type="protein sequence ID" value="SBW24509.1"/>
    <property type="molecule type" value="Genomic_DNA"/>
</dbReference>
<gene>
    <name evidence="1" type="ORF">FDG2_4187</name>
</gene>
<evidence type="ECO:0000313" key="1">
    <source>
        <dbReference type="EMBL" id="SBW24509.1"/>
    </source>
</evidence>
<name>A0A1C3P3V1_9ACTN</name>
<keyword evidence="2" id="KW-1185">Reference proteome</keyword>
<dbReference type="Gene3D" id="3.40.50.300">
    <property type="entry name" value="P-loop containing nucleotide triphosphate hydrolases"/>
    <property type="match status" value="1"/>
</dbReference>
<accession>A0A1C3P3V1</accession>
<dbReference type="InterPro" id="IPR027417">
    <property type="entry name" value="P-loop_NTPase"/>
</dbReference>
<evidence type="ECO:0000313" key="2">
    <source>
        <dbReference type="Proteomes" id="UP000199013"/>
    </source>
</evidence>
<evidence type="ECO:0008006" key="3">
    <source>
        <dbReference type="Google" id="ProtNLM"/>
    </source>
</evidence>
<dbReference type="AlphaFoldDB" id="A0A1C3P3V1"/>
<organism evidence="1 2">
    <name type="scientific">Candidatus Protofrankia californiensis</name>
    <dbReference type="NCBI Taxonomy" id="1839754"/>
    <lineage>
        <taxon>Bacteria</taxon>
        <taxon>Bacillati</taxon>
        <taxon>Actinomycetota</taxon>
        <taxon>Actinomycetes</taxon>
        <taxon>Frankiales</taxon>
        <taxon>Frankiaceae</taxon>
        <taxon>Protofrankia</taxon>
    </lineage>
</organism>
<dbReference type="SUPFAM" id="SSF52540">
    <property type="entry name" value="P-loop containing nucleoside triphosphate hydrolases"/>
    <property type="match status" value="2"/>
</dbReference>
<proteinExistence type="predicted"/>